<feature type="region of interest" description="Disordered" evidence="1">
    <location>
        <begin position="121"/>
        <end position="156"/>
    </location>
</feature>
<evidence type="ECO:0000313" key="2">
    <source>
        <dbReference type="EMBL" id="KAK4231409.1"/>
    </source>
</evidence>
<name>A0AAN7H7Q3_9PEZI</name>
<proteinExistence type="predicted"/>
<evidence type="ECO:0000256" key="1">
    <source>
        <dbReference type="SAM" id="MobiDB-lite"/>
    </source>
</evidence>
<feature type="compositionally biased region" description="Low complexity" evidence="1">
    <location>
        <begin position="9"/>
        <end position="22"/>
    </location>
</feature>
<gene>
    <name evidence="2" type="ORF">QBC38DRAFT_247947</name>
</gene>
<reference evidence="2" key="2">
    <citation type="submission" date="2023-05" db="EMBL/GenBank/DDBJ databases">
        <authorList>
            <consortium name="Lawrence Berkeley National Laboratory"/>
            <person name="Steindorff A."/>
            <person name="Hensen N."/>
            <person name="Bonometti L."/>
            <person name="Westerberg I."/>
            <person name="Brannstrom I.O."/>
            <person name="Guillou S."/>
            <person name="Cros-Aarteil S."/>
            <person name="Calhoun S."/>
            <person name="Haridas S."/>
            <person name="Kuo A."/>
            <person name="Mondo S."/>
            <person name="Pangilinan J."/>
            <person name="Riley R."/>
            <person name="Labutti K."/>
            <person name="Andreopoulos B."/>
            <person name="Lipzen A."/>
            <person name="Chen C."/>
            <person name="Yanf M."/>
            <person name="Daum C."/>
            <person name="Ng V."/>
            <person name="Clum A."/>
            <person name="Ohm R."/>
            <person name="Martin F."/>
            <person name="Silar P."/>
            <person name="Natvig D."/>
            <person name="Lalanne C."/>
            <person name="Gautier V."/>
            <person name="Ament-Velasquez S.L."/>
            <person name="Kruys A."/>
            <person name="Hutchinson M.I."/>
            <person name="Powell A.J."/>
            <person name="Barry K."/>
            <person name="Miller A.N."/>
            <person name="Grigoriev I.V."/>
            <person name="Debuchy R."/>
            <person name="Gladieux P."/>
            <person name="Thoren M.H."/>
            <person name="Johannesson H."/>
        </authorList>
    </citation>
    <scope>NUCLEOTIDE SEQUENCE</scope>
    <source>
        <strain evidence="2">CBS 990.96</strain>
    </source>
</reference>
<dbReference type="Proteomes" id="UP001301958">
    <property type="component" value="Unassembled WGS sequence"/>
</dbReference>
<protein>
    <submittedName>
        <fullName evidence="2">Uncharacterized protein</fullName>
    </submittedName>
</protein>
<feature type="region of interest" description="Disordered" evidence="1">
    <location>
        <begin position="8"/>
        <end position="29"/>
    </location>
</feature>
<dbReference type="EMBL" id="MU865293">
    <property type="protein sequence ID" value="KAK4231409.1"/>
    <property type="molecule type" value="Genomic_DNA"/>
</dbReference>
<feature type="compositionally biased region" description="Basic and acidic residues" evidence="1">
    <location>
        <begin position="131"/>
        <end position="156"/>
    </location>
</feature>
<organism evidence="2 3">
    <name type="scientific">Podospora fimiseda</name>
    <dbReference type="NCBI Taxonomy" id="252190"/>
    <lineage>
        <taxon>Eukaryota</taxon>
        <taxon>Fungi</taxon>
        <taxon>Dikarya</taxon>
        <taxon>Ascomycota</taxon>
        <taxon>Pezizomycotina</taxon>
        <taxon>Sordariomycetes</taxon>
        <taxon>Sordariomycetidae</taxon>
        <taxon>Sordariales</taxon>
        <taxon>Podosporaceae</taxon>
        <taxon>Podospora</taxon>
    </lineage>
</organism>
<sequence>MTMWIVNETSSAANRSSSSSVPTPRPPRPVVSYHRLYSSSSHHHHHHQEEFCQDTTTMERGSYNYTEVEMIERSRVRVVRSQLSQIKSAVTSRLSPGWWMGGNKVSEREGEVEDSTRAITTSMQEEEEDRELQPSRVKEISTRENRERRSDWGRESGVDWRFGGHGMSMILDAEAKNNVPELERSNYISGVRDILRGLPSDLTAAEASWILSQNIPKTLSDLTASPQHHQLPPSYQHNPYLLPAAPSPSEQPKNLVHLLALPILEATRTFLLWIGPIIWGYLRYICEEFIRLEKEHHWGQKVVWPLALWFLKWFAGWVIWIGNAFPGQMVFEGMEYVKRGLISALKEFVVEVGGEEDKRGKKGEKEVDVDVDLQGFLMRMGMMGMGMGMGMGGQQQQQRGRGVRVRGIDLDV</sequence>
<accession>A0AAN7H7Q3</accession>
<keyword evidence="3" id="KW-1185">Reference proteome</keyword>
<dbReference type="AlphaFoldDB" id="A0AAN7H7Q3"/>
<evidence type="ECO:0000313" key="3">
    <source>
        <dbReference type="Proteomes" id="UP001301958"/>
    </source>
</evidence>
<reference evidence="2" key="1">
    <citation type="journal article" date="2023" name="Mol. Phylogenet. Evol.">
        <title>Genome-scale phylogeny and comparative genomics of the fungal order Sordariales.</title>
        <authorList>
            <person name="Hensen N."/>
            <person name="Bonometti L."/>
            <person name="Westerberg I."/>
            <person name="Brannstrom I.O."/>
            <person name="Guillou S."/>
            <person name="Cros-Aarteil S."/>
            <person name="Calhoun S."/>
            <person name="Haridas S."/>
            <person name="Kuo A."/>
            <person name="Mondo S."/>
            <person name="Pangilinan J."/>
            <person name="Riley R."/>
            <person name="LaButti K."/>
            <person name="Andreopoulos B."/>
            <person name="Lipzen A."/>
            <person name="Chen C."/>
            <person name="Yan M."/>
            <person name="Daum C."/>
            <person name="Ng V."/>
            <person name="Clum A."/>
            <person name="Steindorff A."/>
            <person name="Ohm R.A."/>
            <person name="Martin F."/>
            <person name="Silar P."/>
            <person name="Natvig D.O."/>
            <person name="Lalanne C."/>
            <person name="Gautier V."/>
            <person name="Ament-Velasquez S.L."/>
            <person name="Kruys A."/>
            <person name="Hutchinson M.I."/>
            <person name="Powell A.J."/>
            <person name="Barry K."/>
            <person name="Miller A.N."/>
            <person name="Grigoriev I.V."/>
            <person name="Debuchy R."/>
            <person name="Gladieux P."/>
            <person name="Hiltunen Thoren M."/>
            <person name="Johannesson H."/>
        </authorList>
    </citation>
    <scope>NUCLEOTIDE SEQUENCE</scope>
    <source>
        <strain evidence="2">CBS 990.96</strain>
    </source>
</reference>
<comment type="caution">
    <text evidence="2">The sequence shown here is derived from an EMBL/GenBank/DDBJ whole genome shotgun (WGS) entry which is preliminary data.</text>
</comment>